<comment type="caution">
    <text evidence="2">The sequence shown here is derived from an EMBL/GenBank/DDBJ whole genome shotgun (WGS) entry which is preliminary data.</text>
</comment>
<dbReference type="Gene3D" id="1.10.260.40">
    <property type="entry name" value="lambda repressor-like DNA-binding domains"/>
    <property type="match status" value="1"/>
</dbReference>
<dbReference type="InterPro" id="IPR010982">
    <property type="entry name" value="Lambda_DNA-bd_dom_sf"/>
</dbReference>
<reference evidence="2 3" key="1">
    <citation type="submission" date="2020-08" db="EMBL/GenBank/DDBJ databases">
        <title>Genomic Encyclopedia of Type Strains, Phase IV (KMG-IV): sequencing the most valuable type-strain genomes for metagenomic binning, comparative biology and taxonomic classification.</title>
        <authorList>
            <person name="Goeker M."/>
        </authorList>
    </citation>
    <scope>NUCLEOTIDE SEQUENCE [LARGE SCALE GENOMIC DNA]</scope>
    <source>
        <strain evidence="2 3">DSM 26575</strain>
    </source>
</reference>
<dbReference type="SMART" id="SM00530">
    <property type="entry name" value="HTH_XRE"/>
    <property type="match status" value="1"/>
</dbReference>
<protein>
    <submittedName>
        <fullName evidence="2">Transcriptional regulator with XRE-family HTH domain</fullName>
    </submittedName>
</protein>
<name>A0A7W6CK22_9HYPH</name>
<dbReference type="Pfam" id="PF13560">
    <property type="entry name" value="HTH_31"/>
    <property type="match status" value="1"/>
</dbReference>
<dbReference type="InterPro" id="IPR001387">
    <property type="entry name" value="Cro/C1-type_HTH"/>
</dbReference>
<evidence type="ECO:0000313" key="3">
    <source>
        <dbReference type="Proteomes" id="UP000582090"/>
    </source>
</evidence>
<keyword evidence="3" id="KW-1185">Reference proteome</keyword>
<proteinExistence type="predicted"/>
<dbReference type="RefSeq" id="WP_183898250.1">
    <property type="nucleotide sequence ID" value="NZ_JACIDW010000001.1"/>
</dbReference>
<dbReference type="CDD" id="cd00093">
    <property type="entry name" value="HTH_XRE"/>
    <property type="match status" value="1"/>
</dbReference>
<gene>
    <name evidence="2" type="ORF">GGQ67_000125</name>
</gene>
<accession>A0A7W6CK22</accession>
<evidence type="ECO:0000259" key="1">
    <source>
        <dbReference type="PROSITE" id="PS50943"/>
    </source>
</evidence>
<dbReference type="PROSITE" id="PS50943">
    <property type="entry name" value="HTH_CROC1"/>
    <property type="match status" value="1"/>
</dbReference>
<sequence>MSRSYGNIEDSNVPTSLTTDLGEAVRAARHLAGYSIEQVAVTCGLTETEIAKVESGHEGDQRLVTRIAKALGMTATSLSPSVAA</sequence>
<dbReference type="GO" id="GO:0003677">
    <property type="term" value="F:DNA binding"/>
    <property type="evidence" value="ECO:0007669"/>
    <property type="project" value="InterPro"/>
</dbReference>
<dbReference type="EMBL" id="JACIDW010000001">
    <property type="protein sequence ID" value="MBB3962507.1"/>
    <property type="molecule type" value="Genomic_DNA"/>
</dbReference>
<feature type="domain" description="HTH cro/C1-type" evidence="1">
    <location>
        <begin position="25"/>
        <end position="78"/>
    </location>
</feature>
<dbReference type="AlphaFoldDB" id="A0A7W6CK22"/>
<organism evidence="2 3">
    <name type="scientific">Rhizobium metallidurans</name>
    <dbReference type="NCBI Taxonomy" id="1265931"/>
    <lineage>
        <taxon>Bacteria</taxon>
        <taxon>Pseudomonadati</taxon>
        <taxon>Pseudomonadota</taxon>
        <taxon>Alphaproteobacteria</taxon>
        <taxon>Hyphomicrobiales</taxon>
        <taxon>Rhizobiaceae</taxon>
        <taxon>Rhizobium/Agrobacterium group</taxon>
        <taxon>Rhizobium</taxon>
    </lineage>
</organism>
<evidence type="ECO:0000313" key="2">
    <source>
        <dbReference type="EMBL" id="MBB3962507.1"/>
    </source>
</evidence>
<dbReference type="Proteomes" id="UP000582090">
    <property type="component" value="Unassembled WGS sequence"/>
</dbReference>
<dbReference type="SUPFAM" id="SSF47413">
    <property type="entry name" value="lambda repressor-like DNA-binding domains"/>
    <property type="match status" value="1"/>
</dbReference>